<dbReference type="EMBL" id="JH159152">
    <property type="protein sequence ID" value="EGZ23687.1"/>
    <property type="molecule type" value="Genomic_DNA"/>
</dbReference>
<dbReference type="AlphaFoldDB" id="G4YV17"/>
<name>G4YV17_PHYSP</name>
<dbReference type="RefSeq" id="XP_009518975.1">
    <property type="nucleotide sequence ID" value="XM_009520680.1"/>
</dbReference>
<gene>
    <name evidence="1" type="ORF">PHYSODRAFT_485575</name>
</gene>
<dbReference type="Proteomes" id="UP000002640">
    <property type="component" value="Unassembled WGS sequence"/>
</dbReference>
<dbReference type="InParanoid" id="G4YV17"/>
<protein>
    <submittedName>
        <fullName evidence="1">Uncharacterized protein</fullName>
    </submittedName>
</protein>
<dbReference type="GeneID" id="20655899"/>
<keyword evidence="2" id="KW-1185">Reference proteome</keyword>
<reference evidence="1 2" key="1">
    <citation type="journal article" date="2006" name="Science">
        <title>Phytophthora genome sequences uncover evolutionary origins and mechanisms of pathogenesis.</title>
        <authorList>
            <person name="Tyler B.M."/>
            <person name="Tripathy S."/>
            <person name="Zhang X."/>
            <person name="Dehal P."/>
            <person name="Jiang R.H."/>
            <person name="Aerts A."/>
            <person name="Arredondo F.D."/>
            <person name="Baxter L."/>
            <person name="Bensasson D."/>
            <person name="Beynon J.L."/>
            <person name="Chapman J."/>
            <person name="Damasceno C.M."/>
            <person name="Dorrance A.E."/>
            <person name="Dou D."/>
            <person name="Dickerman A.W."/>
            <person name="Dubchak I.L."/>
            <person name="Garbelotto M."/>
            <person name="Gijzen M."/>
            <person name="Gordon S.G."/>
            <person name="Govers F."/>
            <person name="Grunwald N.J."/>
            <person name="Huang W."/>
            <person name="Ivors K.L."/>
            <person name="Jones R.W."/>
            <person name="Kamoun S."/>
            <person name="Krampis K."/>
            <person name="Lamour K.H."/>
            <person name="Lee M.K."/>
            <person name="McDonald W.H."/>
            <person name="Medina M."/>
            <person name="Meijer H.J."/>
            <person name="Nordberg E.K."/>
            <person name="Maclean D.J."/>
            <person name="Ospina-Giraldo M.D."/>
            <person name="Morris P.F."/>
            <person name="Phuntumart V."/>
            <person name="Putnam N.H."/>
            <person name="Rash S."/>
            <person name="Rose J.K."/>
            <person name="Sakihama Y."/>
            <person name="Salamov A.A."/>
            <person name="Savidor A."/>
            <person name="Scheuring C.F."/>
            <person name="Smith B.M."/>
            <person name="Sobral B.W."/>
            <person name="Terry A."/>
            <person name="Torto-Alalibo T.A."/>
            <person name="Win J."/>
            <person name="Xu Z."/>
            <person name="Zhang H."/>
            <person name="Grigoriev I.V."/>
            <person name="Rokhsar D.S."/>
            <person name="Boore J.L."/>
        </authorList>
    </citation>
    <scope>NUCLEOTIDE SEQUENCE [LARGE SCALE GENOMIC DNA]</scope>
    <source>
        <strain evidence="1 2">P6497</strain>
    </source>
</reference>
<evidence type="ECO:0000313" key="2">
    <source>
        <dbReference type="Proteomes" id="UP000002640"/>
    </source>
</evidence>
<organism evidence="1 2">
    <name type="scientific">Phytophthora sojae (strain P6497)</name>
    <name type="common">Soybean stem and root rot agent</name>
    <name type="synonym">Phytophthora megasperma f. sp. glycines</name>
    <dbReference type="NCBI Taxonomy" id="1094619"/>
    <lineage>
        <taxon>Eukaryota</taxon>
        <taxon>Sar</taxon>
        <taxon>Stramenopiles</taxon>
        <taxon>Oomycota</taxon>
        <taxon>Peronosporomycetes</taxon>
        <taxon>Peronosporales</taxon>
        <taxon>Peronosporaceae</taxon>
        <taxon>Phytophthora</taxon>
    </lineage>
</organism>
<evidence type="ECO:0000313" key="1">
    <source>
        <dbReference type="EMBL" id="EGZ23687.1"/>
    </source>
</evidence>
<dbReference type="KEGG" id="psoj:PHYSODRAFT_485575"/>
<proteinExistence type="predicted"/>
<sequence>MTAHTLDDQRVLLERATYGDIASQGLAPDEMHVVFGVGSGKIVCLPLLPPQLPPSRTEM</sequence>
<accession>G4YV17</accession>